<evidence type="ECO:0000313" key="1">
    <source>
        <dbReference type="EMBL" id="KAJ9087821.1"/>
    </source>
</evidence>
<reference evidence="1" key="1">
    <citation type="submission" date="2022-04" db="EMBL/GenBank/DDBJ databases">
        <title>Genome of the entomopathogenic fungus Entomophthora muscae.</title>
        <authorList>
            <person name="Elya C."/>
            <person name="Lovett B.R."/>
            <person name="Lee E."/>
            <person name="Macias A.M."/>
            <person name="Hajek A.E."/>
            <person name="De Bivort B.L."/>
            <person name="Kasson M.T."/>
            <person name="De Fine Licht H.H."/>
            <person name="Stajich J.E."/>
        </authorList>
    </citation>
    <scope>NUCLEOTIDE SEQUENCE</scope>
    <source>
        <strain evidence="1">Berkeley</strain>
    </source>
</reference>
<protein>
    <submittedName>
        <fullName evidence="1">Uncharacterized protein</fullName>
    </submittedName>
</protein>
<proteinExistence type="predicted"/>
<dbReference type="EMBL" id="QTSX02000191">
    <property type="protein sequence ID" value="KAJ9087821.1"/>
    <property type="molecule type" value="Genomic_DNA"/>
</dbReference>
<dbReference type="Proteomes" id="UP001165960">
    <property type="component" value="Unassembled WGS sequence"/>
</dbReference>
<accession>A0ACC2UMV9</accession>
<organism evidence="1 2">
    <name type="scientific">Entomophthora muscae</name>
    <dbReference type="NCBI Taxonomy" id="34485"/>
    <lineage>
        <taxon>Eukaryota</taxon>
        <taxon>Fungi</taxon>
        <taxon>Fungi incertae sedis</taxon>
        <taxon>Zoopagomycota</taxon>
        <taxon>Entomophthoromycotina</taxon>
        <taxon>Entomophthoromycetes</taxon>
        <taxon>Entomophthorales</taxon>
        <taxon>Entomophthoraceae</taxon>
        <taxon>Entomophthora</taxon>
    </lineage>
</organism>
<sequence>MKDGRMRKVGTYAELMANDVEFRTLINSHVASTEEDEEIELEQASPATDSMLNQLSTQDRNEISVRVDNREINEATVTSLIERNQLSVIQGGLANHDVAAAILRNQATVHSMVDKEDGGVKKGTLVTEDVSASKMGFRDVVLYLAAGPGTTMTLMTFGYFFLVHCVRLISDFWLSFWIPDKLGFGTNHGGDSIYLGSYGAFTVIFTIGVLTRGLAFAYITAKKAHILHDDMFDSIMRAPMAFFDTTPLGRILSAFSKHQLHVDDTMPDALMQSLQYAPLALGALLLVATAVHWSNTVATVVLVAMGLSLCYFTAPAETKLKQMEAVSKPPIYAHLTASLEGLFSIRAYHAQARFDKINLDLLDRNHQSLYALQTMKTWIAFYLDMLSSFVVFFTALFLVIFSDRSNPAQATSNAGLALSNALQMLVFLQWTVRMLGDVQGQMGSVGQLVFYGHEIPSEAPAEIPNAKPPVGWPSQGEVEFQNVVLRYHKFGVNVLKNVSFAIRPSEKIGIVGRTGSGKSTLLISLLRIVEAAEGRVLVDGVDISKIGLRDLRTKVAIIPQEPVLFVGTIRTNLDPFNRCPDEEIWRALHAVHLAGKIRAMPRQLESEVVENGKNFSVGQRQLFCIARAVLSQAKVLVLDEATAAIDMATDLLIQTAIKANFSEMTVLTIAHRLNTIIESDRVLVMDGGKVMEFDEPITLLNKPNGDFAALVAQTGPATATKLREIAQLASHTRHAKDCSTIPPRPYLCRAQPHIPLI</sequence>
<gene>
    <name evidence="1" type="ORF">DSO57_1029226</name>
</gene>
<evidence type="ECO:0000313" key="2">
    <source>
        <dbReference type="Proteomes" id="UP001165960"/>
    </source>
</evidence>
<comment type="caution">
    <text evidence="1">The sequence shown here is derived from an EMBL/GenBank/DDBJ whole genome shotgun (WGS) entry which is preliminary data.</text>
</comment>
<keyword evidence="2" id="KW-1185">Reference proteome</keyword>
<name>A0ACC2UMV9_9FUNG</name>